<keyword evidence="6" id="KW-0479">Metal-binding</keyword>
<dbReference type="GO" id="GO:0007059">
    <property type="term" value="P:chromosome segregation"/>
    <property type="evidence" value="ECO:0007669"/>
    <property type="project" value="TreeGrafter"/>
</dbReference>
<proteinExistence type="inferred from homology"/>
<dbReference type="PANTHER" id="PTHR16431:SF3">
    <property type="entry name" value="PROTEIN MIS18-BETA"/>
    <property type="match status" value="1"/>
</dbReference>
<evidence type="ECO:0000256" key="6">
    <source>
        <dbReference type="ARBA" id="ARBA00022723"/>
    </source>
</evidence>
<dbReference type="GO" id="GO:0034080">
    <property type="term" value="P:CENP-A containing chromatin assembly"/>
    <property type="evidence" value="ECO:0007669"/>
    <property type="project" value="TreeGrafter"/>
</dbReference>
<evidence type="ECO:0000256" key="2">
    <source>
        <dbReference type="ARBA" id="ARBA00004123"/>
    </source>
</evidence>
<keyword evidence="4" id="KW-0158">Chromosome</keyword>
<evidence type="ECO:0000256" key="7">
    <source>
        <dbReference type="ARBA" id="ARBA00022776"/>
    </source>
</evidence>
<feature type="domain" description="Mis18" evidence="13">
    <location>
        <begin position="4"/>
        <end position="102"/>
    </location>
</feature>
<keyword evidence="11" id="KW-0137">Centromere</keyword>
<dbReference type="PROSITE" id="PS51793">
    <property type="entry name" value="MIS18"/>
    <property type="match status" value="1"/>
</dbReference>
<dbReference type="Pfam" id="PF03226">
    <property type="entry name" value="Yippee-Mis18"/>
    <property type="match status" value="1"/>
</dbReference>
<comment type="similarity">
    <text evidence="12">Belongs to the yippee family.</text>
</comment>
<comment type="function">
    <text evidence="1">Required for recruitment of CENPA to centromeres and normal chromosome segregation during mitosis.</text>
</comment>
<comment type="subcellular location">
    <subcellularLocation>
        <location evidence="3">Chromosome</location>
        <location evidence="3">Centromere</location>
    </subcellularLocation>
    <subcellularLocation>
        <location evidence="2">Nucleus</location>
    </subcellularLocation>
</comment>
<evidence type="ECO:0000256" key="1">
    <source>
        <dbReference type="ARBA" id="ARBA00003694"/>
    </source>
</evidence>
<keyword evidence="7" id="KW-0498">Mitosis</keyword>
<dbReference type="GO" id="GO:0046872">
    <property type="term" value="F:metal ion binding"/>
    <property type="evidence" value="ECO:0007669"/>
    <property type="project" value="UniProtKB-KW"/>
</dbReference>
<evidence type="ECO:0000256" key="10">
    <source>
        <dbReference type="ARBA" id="ARBA00023306"/>
    </source>
</evidence>
<sequence>PEDRAVFHCRGCWAVLGDSLHLCAQEQRLGAVVCFKVSKEVTCEKSLMIGLEGGLTGCTYNPLSCQSCGFIVGFILYSTSRQLARLRGLFCFFMDNILCYILKKQIIIEASKVNFPVVTFSE</sequence>
<comment type="caution">
    <text evidence="14">The sequence shown here is derived from an EMBL/GenBank/DDBJ whole genome shotgun (WGS) entry which is preliminary data.</text>
</comment>
<dbReference type="OrthoDB" id="9926299at2759"/>
<evidence type="ECO:0000259" key="13">
    <source>
        <dbReference type="PROSITE" id="PS51793"/>
    </source>
</evidence>
<accession>A0A7K6AMS4</accession>
<dbReference type="AlphaFoldDB" id="A0A7K6AMS4"/>
<keyword evidence="10" id="KW-0131">Cell cycle</keyword>
<evidence type="ECO:0000313" key="14">
    <source>
        <dbReference type="EMBL" id="NWU91382.1"/>
    </source>
</evidence>
<dbReference type="InterPro" id="IPR004910">
    <property type="entry name" value="Yippee/Mis18/Cereblon"/>
</dbReference>
<organism evidence="14 15">
    <name type="scientific">Upupa epops</name>
    <name type="common">Eurasian hoopoe</name>
    <dbReference type="NCBI Taxonomy" id="57439"/>
    <lineage>
        <taxon>Eukaryota</taxon>
        <taxon>Metazoa</taxon>
        <taxon>Chordata</taxon>
        <taxon>Craniata</taxon>
        <taxon>Vertebrata</taxon>
        <taxon>Euteleostomi</taxon>
        <taxon>Archelosauria</taxon>
        <taxon>Archosauria</taxon>
        <taxon>Dinosauria</taxon>
        <taxon>Saurischia</taxon>
        <taxon>Theropoda</taxon>
        <taxon>Coelurosauria</taxon>
        <taxon>Aves</taxon>
        <taxon>Neognathae</taxon>
        <taxon>Neoaves</taxon>
        <taxon>Telluraves</taxon>
        <taxon>Coraciimorphae</taxon>
        <taxon>Bucerotiformes</taxon>
        <taxon>Upupidae</taxon>
        <taxon>Upupa</taxon>
    </lineage>
</organism>
<dbReference type="GO" id="GO:0051301">
    <property type="term" value="P:cell division"/>
    <property type="evidence" value="ECO:0007669"/>
    <property type="project" value="UniProtKB-KW"/>
</dbReference>
<name>A0A7K6AMS4_UPUEP</name>
<dbReference type="GO" id="GO:0000775">
    <property type="term" value="C:chromosome, centromeric region"/>
    <property type="evidence" value="ECO:0007669"/>
    <property type="project" value="UniProtKB-SubCell"/>
</dbReference>
<evidence type="ECO:0000256" key="9">
    <source>
        <dbReference type="ARBA" id="ARBA00023242"/>
    </source>
</evidence>
<dbReference type="EMBL" id="VZRI01003292">
    <property type="protein sequence ID" value="NWU91382.1"/>
    <property type="molecule type" value="Genomic_DNA"/>
</dbReference>
<evidence type="ECO:0000256" key="4">
    <source>
        <dbReference type="ARBA" id="ARBA00022454"/>
    </source>
</evidence>
<evidence type="ECO:0000256" key="12">
    <source>
        <dbReference type="RuleBase" id="RU110713"/>
    </source>
</evidence>
<dbReference type="PANTHER" id="PTHR16431">
    <property type="entry name" value="NEUROGENIC PROTEIN MASTERMIND"/>
    <property type="match status" value="1"/>
</dbReference>
<protein>
    <recommendedName>
        <fullName evidence="12">Protein yippee-like</fullName>
    </recommendedName>
</protein>
<gene>
    <name evidence="14" type="primary">Oip5</name>
    <name evidence="14" type="ORF">UPUEPO_R01032</name>
</gene>
<evidence type="ECO:0000256" key="11">
    <source>
        <dbReference type="ARBA" id="ARBA00023328"/>
    </source>
</evidence>
<dbReference type="GO" id="GO:0000785">
    <property type="term" value="C:chromatin"/>
    <property type="evidence" value="ECO:0007669"/>
    <property type="project" value="TreeGrafter"/>
</dbReference>
<evidence type="ECO:0000256" key="5">
    <source>
        <dbReference type="ARBA" id="ARBA00022618"/>
    </source>
</evidence>
<keyword evidence="15" id="KW-1185">Reference proteome</keyword>
<dbReference type="InterPro" id="IPR034752">
    <property type="entry name" value="Mis18"/>
</dbReference>
<dbReference type="Proteomes" id="UP000544127">
    <property type="component" value="Unassembled WGS sequence"/>
</dbReference>
<evidence type="ECO:0000313" key="15">
    <source>
        <dbReference type="Proteomes" id="UP000544127"/>
    </source>
</evidence>
<feature type="non-terminal residue" evidence="14">
    <location>
        <position position="1"/>
    </location>
</feature>
<keyword evidence="8" id="KW-0862">Zinc</keyword>
<keyword evidence="5" id="KW-0132">Cell division</keyword>
<reference evidence="14 15" key="1">
    <citation type="submission" date="2019-09" db="EMBL/GenBank/DDBJ databases">
        <title>Bird 10,000 Genomes (B10K) Project - Family phase.</title>
        <authorList>
            <person name="Zhang G."/>
        </authorList>
    </citation>
    <scope>NUCLEOTIDE SEQUENCE [LARGE SCALE GENOMIC DNA]</scope>
    <source>
        <strain evidence="14">B10K-DU-012-37</strain>
    </source>
</reference>
<feature type="non-terminal residue" evidence="14">
    <location>
        <position position="122"/>
    </location>
</feature>
<evidence type="ECO:0000256" key="3">
    <source>
        <dbReference type="ARBA" id="ARBA00004584"/>
    </source>
</evidence>
<evidence type="ECO:0000256" key="8">
    <source>
        <dbReference type="ARBA" id="ARBA00022833"/>
    </source>
</evidence>
<dbReference type="GO" id="GO:0005634">
    <property type="term" value="C:nucleus"/>
    <property type="evidence" value="ECO:0007669"/>
    <property type="project" value="UniProtKB-SubCell"/>
</dbReference>
<keyword evidence="9" id="KW-0539">Nucleus</keyword>